<evidence type="ECO:0000313" key="2">
    <source>
        <dbReference type="Proteomes" id="UP001189429"/>
    </source>
</evidence>
<gene>
    <name evidence="1" type="ORF">PCOR1329_LOCUS10522</name>
</gene>
<proteinExistence type="predicted"/>
<name>A0ABN9QBL3_9DINO</name>
<keyword evidence="2" id="KW-1185">Reference proteome</keyword>
<dbReference type="Proteomes" id="UP001189429">
    <property type="component" value="Unassembled WGS sequence"/>
</dbReference>
<feature type="non-terminal residue" evidence="1">
    <location>
        <position position="1"/>
    </location>
</feature>
<organism evidence="1 2">
    <name type="scientific">Prorocentrum cordatum</name>
    <dbReference type="NCBI Taxonomy" id="2364126"/>
    <lineage>
        <taxon>Eukaryota</taxon>
        <taxon>Sar</taxon>
        <taxon>Alveolata</taxon>
        <taxon>Dinophyceae</taxon>
        <taxon>Prorocentrales</taxon>
        <taxon>Prorocentraceae</taxon>
        <taxon>Prorocentrum</taxon>
    </lineage>
</organism>
<dbReference type="EMBL" id="CAUYUJ010002987">
    <property type="protein sequence ID" value="CAK0803284.1"/>
    <property type="molecule type" value="Genomic_DNA"/>
</dbReference>
<sequence>RWRWPLDRVVLQSAAGELLGDADEAPLGASWSVDASLSPWVAEASVQMAVLPDEAAAADGLPTAAVTARLRGGEHATVGALRAQLEAVLGVTHRLFMAHPHPE</sequence>
<comment type="caution">
    <text evidence="1">The sequence shown here is derived from an EMBL/GenBank/DDBJ whole genome shotgun (WGS) entry which is preliminary data.</text>
</comment>
<protein>
    <submittedName>
        <fullName evidence="1">Uncharacterized protein</fullName>
    </submittedName>
</protein>
<feature type="non-terminal residue" evidence="1">
    <location>
        <position position="103"/>
    </location>
</feature>
<accession>A0ABN9QBL3</accession>
<evidence type="ECO:0000313" key="1">
    <source>
        <dbReference type="EMBL" id="CAK0803284.1"/>
    </source>
</evidence>
<reference evidence="1" key="1">
    <citation type="submission" date="2023-10" db="EMBL/GenBank/DDBJ databases">
        <authorList>
            <person name="Chen Y."/>
            <person name="Shah S."/>
            <person name="Dougan E. K."/>
            <person name="Thang M."/>
            <person name="Chan C."/>
        </authorList>
    </citation>
    <scope>NUCLEOTIDE SEQUENCE [LARGE SCALE GENOMIC DNA]</scope>
</reference>